<dbReference type="InParanoid" id="A0A2K1XDB3"/>
<organism evidence="1 2">
    <name type="scientific">Populus trichocarpa</name>
    <name type="common">Western balsam poplar</name>
    <name type="synonym">Populus balsamifera subsp. trichocarpa</name>
    <dbReference type="NCBI Taxonomy" id="3694"/>
    <lineage>
        <taxon>Eukaryota</taxon>
        <taxon>Viridiplantae</taxon>
        <taxon>Streptophyta</taxon>
        <taxon>Embryophyta</taxon>
        <taxon>Tracheophyta</taxon>
        <taxon>Spermatophyta</taxon>
        <taxon>Magnoliopsida</taxon>
        <taxon>eudicotyledons</taxon>
        <taxon>Gunneridae</taxon>
        <taxon>Pentapetalae</taxon>
        <taxon>rosids</taxon>
        <taxon>fabids</taxon>
        <taxon>Malpighiales</taxon>
        <taxon>Salicaceae</taxon>
        <taxon>Saliceae</taxon>
        <taxon>Populus</taxon>
    </lineage>
</organism>
<name>A0A2K1XDB3_POPTR</name>
<dbReference type="AlphaFoldDB" id="A0A2K1XDB3"/>
<proteinExistence type="predicted"/>
<dbReference type="Proteomes" id="UP000006729">
    <property type="component" value="Chromosome 16"/>
</dbReference>
<sequence>MEIVYGSIRFCEFMNIMNKSGRFNNDSGCYIKNELKEGLQEGHNNNKEERVELLQLDGGKYRIAWDVRIEVHEPW</sequence>
<protein>
    <submittedName>
        <fullName evidence="1">Uncharacterized protein</fullName>
    </submittedName>
</protein>
<evidence type="ECO:0000313" key="1">
    <source>
        <dbReference type="EMBL" id="PNS98766.1"/>
    </source>
</evidence>
<reference evidence="1 2" key="1">
    <citation type="journal article" date="2006" name="Science">
        <title>The genome of black cottonwood, Populus trichocarpa (Torr. &amp; Gray).</title>
        <authorList>
            <person name="Tuskan G.A."/>
            <person name="Difazio S."/>
            <person name="Jansson S."/>
            <person name="Bohlmann J."/>
            <person name="Grigoriev I."/>
            <person name="Hellsten U."/>
            <person name="Putnam N."/>
            <person name="Ralph S."/>
            <person name="Rombauts S."/>
            <person name="Salamov A."/>
            <person name="Schein J."/>
            <person name="Sterck L."/>
            <person name="Aerts A."/>
            <person name="Bhalerao R.R."/>
            <person name="Bhalerao R.P."/>
            <person name="Blaudez D."/>
            <person name="Boerjan W."/>
            <person name="Brun A."/>
            <person name="Brunner A."/>
            <person name="Busov V."/>
            <person name="Campbell M."/>
            <person name="Carlson J."/>
            <person name="Chalot M."/>
            <person name="Chapman J."/>
            <person name="Chen G.L."/>
            <person name="Cooper D."/>
            <person name="Coutinho P.M."/>
            <person name="Couturier J."/>
            <person name="Covert S."/>
            <person name="Cronk Q."/>
            <person name="Cunningham R."/>
            <person name="Davis J."/>
            <person name="Degroeve S."/>
            <person name="Dejardin A."/>
            <person name="Depamphilis C."/>
            <person name="Detter J."/>
            <person name="Dirks B."/>
            <person name="Dubchak I."/>
            <person name="Duplessis S."/>
            <person name="Ehlting J."/>
            <person name="Ellis B."/>
            <person name="Gendler K."/>
            <person name="Goodstein D."/>
            <person name="Gribskov M."/>
            <person name="Grimwood J."/>
            <person name="Groover A."/>
            <person name="Gunter L."/>
            <person name="Hamberger B."/>
            <person name="Heinze B."/>
            <person name="Helariutta Y."/>
            <person name="Henrissat B."/>
            <person name="Holligan D."/>
            <person name="Holt R."/>
            <person name="Huang W."/>
            <person name="Islam-Faridi N."/>
            <person name="Jones S."/>
            <person name="Jones-Rhoades M."/>
            <person name="Jorgensen R."/>
            <person name="Joshi C."/>
            <person name="Kangasjarvi J."/>
            <person name="Karlsson J."/>
            <person name="Kelleher C."/>
            <person name="Kirkpatrick R."/>
            <person name="Kirst M."/>
            <person name="Kohler A."/>
            <person name="Kalluri U."/>
            <person name="Larimer F."/>
            <person name="Leebens-Mack J."/>
            <person name="Leple J.C."/>
            <person name="Locascio P."/>
            <person name="Lou Y."/>
            <person name="Lucas S."/>
            <person name="Martin F."/>
            <person name="Montanini B."/>
            <person name="Napoli C."/>
            <person name="Nelson D.R."/>
            <person name="Nelson C."/>
            <person name="Nieminen K."/>
            <person name="Nilsson O."/>
            <person name="Pereda V."/>
            <person name="Peter G."/>
            <person name="Philippe R."/>
            <person name="Pilate G."/>
            <person name="Poliakov A."/>
            <person name="Razumovskaya J."/>
            <person name="Richardson P."/>
            <person name="Rinaldi C."/>
            <person name="Ritland K."/>
            <person name="Rouze P."/>
            <person name="Ryaboy D."/>
            <person name="Schmutz J."/>
            <person name="Schrader J."/>
            <person name="Segerman B."/>
            <person name="Shin H."/>
            <person name="Siddiqui A."/>
            <person name="Sterky F."/>
            <person name="Terry A."/>
            <person name="Tsai C.J."/>
            <person name="Uberbacher E."/>
            <person name="Unneberg P."/>
            <person name="Vahala J."/>
            <person name="Wall K."/>
            <person name="Wessler S."/>
            <person name="Yang G."/>
            <person name="Yin T."/>
            <person name="Douglas C."/>
            <person name="Marra M."/>
            <person name="Sandberg G."/>
            <person name="Van de Peer Y."/>
            <person name="Rokhsar D."/>
        </authorList>
    </citation>
    <scope>NUCLEOTIDE SEQUENCE [LARGE SCALE GENOMIC DNA]</scope>
    <source>
        <strain evidence="2">cv. Nisqually</strain>
    </source>
</reference>
<gene>
    <name evidence="1" type="ORF">POPTR_016G095200</name>
</gene>
<dbReference type="EMBL" id="CM009305">
    <property type="protein sequence ID" value="PNS98766.1"/>
    <property type="molecule type" value="Genomic_DNA"/>
</dbReference>
<accession>A0A2K1XDB3</accession>
<evidence type="ECO:0000313" key="2">
    <source>
        <dbReference type="Proteomes" id="UP000006729"/>
    </source>
</evidence>
<keyword evidence="2" id="KW-1185">Reference proteome</keyword>